<evidence type="ECO:0000256" key="3">
    <source>
        <dbReference type="ARBA" id="ARBA00022475"/>
    </source>
</evidence>
<keyword evidence="2 7" id="KW-0813">Transport</keyword>
<evidence type="ECO:0000256" key="2">
    <source>
        <dbReference type="ARBA" id="ARBA00022448"/>
    </source>
</evidence>
<keyword evidence="10" id="KW-1185">Reference proteome</keyword>
<dbReference type="InterPro" id="IPR035906">
    <property type="entry name" value="MetI-like_sf"/>
</dbReference>
<accession>A0A8J8SJP9</accession>
<dbReference type="PROSITE" id="PS50928">
    <property type="entry name" value="ABC_TM1"/>
    <property type="match status" value="1"/>
</dbReference>
<feature type="transmembrane region" description="Helical" evidence="7">
    <location>
        <begin position="94"/>
        <end position="115"/>
    </location>
</feature>
<dbReference type="PANTHER" id="PTHR43227:SF11">
    <property type="entry name" value="BLL4140 PROTEIN"/>
    <property type="match status" value="1"/>
</dbReference>
<dbReference type="AlphaFoldDB" id="A0A8J8SJP9"/>
<evidence type="ECO:0000256" key="1">
    <source>
        <dbReference type="ARBA" id="ARBA00004651"/>
    </source>
</evidence>
<keyword evidence="3" id="KW-1003">Cell membrane</keyword>
<comment type="similarity">
    <text evidence="7">Belongs to the binding-protein-dependent transport system permease family.</text>
</comment>
<dbReference type="KEGG" id="vpy:HZI73_15815"/>
<dbReference type="CDD" id="cd06261">
    <property type="entry name" value="TM_PBP2"/>
    <property type="match status" value="1"/>
</dbReference>
<keyword evidence="6 7" id="KW-0472">Membrane</keyword>
<evidence type="ECO:0000313" key="10">
    <source>
        <dbReference type="Proteomes" id="UP000683246"/>
    </source>
</evidence>
<feature type="transmembrane region" description="Helical" evidence="7">
    <location>
        <begin position="55"/>
        <end position="74"/>
    </location>
</feature>
<feature type="transmembrane region" description="Helical" evidence="7">
    <location>
        <begin position="135"/>
        <end position="152"/>
    </location>
</feature>
<proteinExistence type="inferred from homology"/>
<sequence>MVVNELSYKKTTLKKRRSNLKKNLALLLMILPGAAWLIIFKYLPMFGIGIAFKDFRFFPGGFLSSFFKSAWVGLDNFKFLFASSDAYIIVRNTIGYNTLFIITGTVLAVAFAIMLNEMTYKKLSKIYQTSMFFPYFLSWVIVSYFVFTFLSLDKGMINNLLVFLGMDKVSWYSEPDKWPFFLVFINNWKNLGYSIVFYLAAICSIDKAYYESAMLDGATKWQRIKHITIPHLKPLIITLTILSVGRIFSADFGLFYNVPKESGPLFPVTNVIDTYVYRSLMKSGDIGMSTAAGLFQASVGFILILLTNYIVKKVDKENGIF</sequence>
<feature type="transmembrane region" description="Helical" evidence="7">
    <location>
        <begin position="231"/>
        <end position="256"/>
    </location>
</feature>
<evidence type="ECO:0000313" key="9">
    <source>
        <dbReference type="EMBL" id="QUI25754.1"/>
    </source>
</evidence>
<feature type="domain" description="ABC transmembrane type-1" evidence="8">
    <location>
        <begin position="90"/>
        <end position="307"/>
    </location>
</feature>
<reference evidence="9" key="1">
    <citation type="submission" date="2020-07" db="EMBL/GenBank/DDBJ databases">
        <title>Vallitalea pronyensis genome.</title>
        <authorList>
            <person name="Postec A."/>
        </authorList>
    </citation>
    <scope>NUCLEOTIDE SEQUENCE</scope>
    <source>
        <strain evidence="9">FatNI3</strain>
    </source>
</reference>
<protein>
    <submittedName>
        <fullName evidence="9">Sugar ABC transporter permease</fullName>
    </submittedName>
</protein>
<evidence type="ECO:0000256" key="7">
    <source>
        <dbReference type="RuleBase" id="RU363032"/>
    </source>
</evidence>
<comment type="subcellular location">
    <subcellularLocation>
        <location evidence="1 7">Cell membrane</location>
        <topology evidence="1 7">Multi-pass membrane protein</topology>
    </subcellularLocation>
</comment>
<evidence type="ECO:0000256" key="5">
    <source>
        <dbReference type="ARBA" id="ARBA00022989"/>
    </source>
</evidence>
<dbReference type="InterPro" id="IPR050809">
    <property type="entry name" value="UgpAE/MalFG_permease"/>
</dbReference>
<evidence type="ECO:0000256" key="4">
    <source>
        <dbReference type="ARBA" id="ARBA00022692"/>
    </source>
</evidence>
<gene>
    <name evidence="9" type="ORF">HZI73_15815</name>
</gene>
<dbReference type="GO" id="GO:0005886">
    <property type="term" value="C:plasma membrane"/>
    <property type="evidence" value="ECO:0007669"/>
    <property type="project" value="UniProtKB-SubCell"/>
</dbReference>
<feature type="transmembrane region" description="Helical" evidence="7">
    <location>
        <begin position="286"/>
        <end position="311"/>
    </location>
</feature>
<feature type="transmembrane region" description="Helical" evidence="7">
    <location>
        <begin position="24"/>
        <end position="43"/>
    </location>
</feature>
<dbReference type="Proteomes" id="UP000683246">
    <property type="component" value="Chromosome"/>
</dbReference>
<dbReference type="Gene3D" id="1.10.3720.10">
    <property type="entry name" value="MetI-like"/>
    <property type="match status" value="1"/>
</dbReference>
<dbReference type="SUPFAM" id="SSF161098">
    <property type="entry name" value="MetI-like"/>
    <property type="match status" value="1"/>
</dbReference>
<organism evidence="9 10">
    <name type="scientific">Vallitalea pronyensis</name>
    <dbReference type="NCBI Taxonomy" id="1348613"/>
    <lineage>
        <taxon>Bacteria</taxon>
        <taxon>Bacillati</taxon>
        <taxon>Bacillota</taxon>
        <taxon>Clostridia</taxon>
        <taxon>Lachnospirales</taxon>
        <taxon>Vallitaleaceae</taxon>
        <taxon>Vallitalea</taxon>
    </lineage>
</organism>
<dbReference type="GO" id="GO:0055085">
    <property type="term" value="P:transmembrane transport"/>
    <property type="evidence" value="ECO:0007669"/>
    <property type="project" value="InterPro"/>
</dbReference>
<keyword evidence="4 7" id="KW-0812">Transmembrane</keyword>
<dbReference type="PANTHER" id="PTHR43227">
    <property type="entry name" value="BLL4140 PROTEIN"/>
    <property type="match status" value="1"/>
</dbReference>
<evidence type="ECO:0000259" key="8">
    <source>
        <dbReference type="PROSITE" id="PS50928"/>
    </source>
</evidence>
<name>A0A8J8SJP9_9FIRM</name>
<keyword evidence="5 7" id="KW-1133">Transmembrane helix</keyword>
<evidence type="ECO:0000256" key="6">
    <source>
        <dbReference type="ARBA" id="ARBA00023136"/>
    </source>
</evidence>
<dbReference type="InterPro" id="IPR000515">
    <property type="entry name" value="MetI-like"/>
</dbReference>
<dbReference type="EMBL" id="CP058649">
    <property type="protein sequence ID" value="QUI25754.1"/>
    <property type="molecule type" value="Genomic_DNA"/>
</dbReference>
<dbReference type="Pfam" id="PF00528">
    <property type="entry name" value="BPD_transp_1"/>
    <property type="match status" value="1"/>
</dbReference>